<dbReference type="RefSeq" id="WP_013924566.1">
    <property type="nucleotide sequence ID" value="NZ_BAWW01000003.1"/>
</dbReference>
<reference evidence="1 2" key="1">
    <citation type="journal article" date="2014" name="Mol. Biol. Evol.">
        <title>Massive expansion of Ubiquitination-related gene families within the Chlamydiae.</title>
        <authorList>
            <person name="Domman D."/>
            <person name="Collingro A."/>
            <person name="Lagkouvardos I."/>
            <person name="Gehre L."/>
            <person name="Weinmaier T."/>
            <person name="Rattei T."/>
            <person name="Subtil A."/>
            <person name="Horn M."/>
        </authorList>
    </citation>
    <scope>NUCLEOTIDE SEQUENCE [LARGE SCALE GENOMIC DNA]</scope>
    <source>
        <strain evidence="1 2">OEW1</strain>
    </source>
</reference>
<dbReference type="SUPFAM" id="SSF47336">
    <property type="entry name" value="ACP-like"/>
    <property type="match status" value="1"/>
</dbReference>
<name>A0A0C1EQY9_9BACT</name>
<dbReference type="PATRIC" id="fig|83552.4.peg.245"/>
<evidence type="ECO:0000313" key="1">
    <source>
        <dbReference type="EMBL" id="KIA78554.1"/>
    </source>
</evidence>
<dbReference type="Gene3D" id="1.10.1200.10">
    <property type="entry name" value="ACP-like"/>
    <property type="match status" value="1"/>
</dbReference>
<dbReference type="EMBL" id="JSAM01000015">
    <property type="protein sequence ID" value="KIA78554.1"/>
    <property type="molecule type" value="Genomic_DNA"/>
</dbReference>
<sequence length="80" mass="8929">MPSSQSIELVIQTIQEVTQEQQKAFTPLKADTRILTDTSLDSLDLAIVVVKLEEKSGKDPFKNGFIPFSTIEELATLYDN</sequence>
<accession>A0A0C1EQY9</accession>
<organism evidence="1 2">
    <name type="scientific">Parachlamydia acanthamoebae</name>
    <dbReference type="NCBI Taxonomy" id="83552"/>
    <lineage>
        <taxon>Bacteria</taxon>
        <taxon>Pseudomonadati</taxon>
        <taxon>Chlamydiota</taxon>
        <taxon>Chlamydiia</taxon>
        <taxon>Parachlamydiales</taxon>
        <taxon>Parachlamydiaceae</taxon>
        <taxon>Parachlamydia</taxon>
    </lineage>
</organism>
<dbReference type="InterPro" id="IPR036736">
    <property type="entry name" value="ACP-like_sf"/>
</dbReference>
<protein>
    <recommendedName>
        <fullName evidence="3">Carrier domain-containing protein</fullName>
    </recommendedName>
</protein>
<evidence type="ECO:0000313" key="2">
    <source>
        <dbReference type="Proteomes" id="UP000031307"/>
    </source>
</evidence>
<dbReference type="AlphaFoldDB" id="A0A0C1EQY9"/>
<proteinExistence type="predicted"/>
<evidence type="ECO:0008006" key="3">
    <source>
        <dbReference type="Google" id="ProtNLM"/>
    </source>
</evidence>
<gene>
    <name evidence="1" type="ORF">DB43_DU00210</name>
</gene>
<dbReference type="Proteomes" id="UP000031307">
    <property type="component" value="Unassembled WGS sequence"/>
</dbReference>
<comment type="caution">
    <text evidence="1">The sequence shown here is derived from an EMBL/GenBank/DDBJ whole genome shotgun (WGS) entry which is preliminary data.</text>
</comment>